<accession>A0ABQ5KAT1</accession>
<proteinExistence type="predicted"/>
<name>A0ABQ5KAT1_9EUKA</name>
<dbReference type="Proteomes" id="UP001057375">
    <property type="component" value="Unassembled WGS sequence"/>
</dbReference>
<evidence type="ECO:0000313" key="1">
    <source>
        <dbReference type="EMBL" id="GKT29002.1"/>
    </source>
</evidence>
<evidence type="ECO:0000313" key="2">
    <source>
        <dbReference type="Proteomes" id="UP001057375"/>
    </source>
</evidence>
<organism evidence="1 2">
    <name type="scientific">Aduncisulcus paluster</name>
    <dbReference type="NCBI Taxonomy" id="2918883"/>
    <lineage>
        <taxon>Eukaryota</taxon>
        <taxon>Metamonada</taxon>
        <taxon>Carpediemonas-like organisms</taxon>
        <taxon>Aduncisulcus</taxon>
    </lineage>
</organism>
<keyword evidence="2" id="KW-1185">Reference proteome</keyword>
<sequence length="61" mass="6801">KRSVHCADCSSAFRRAIAAGSSHGLRIKRGCRIQCPFRRADSMGYELHHYDDRADHGPDTG</sequence>
<feature type="non-terminal residue" evidence="1">
    <location>
        <position position="1"/>
    </location>
</feature>
<comment type="caution">
    <text evidence="1">The sequence shown here is derived from an EMBL/GenBank/DDBJ whole genome shotgun (WGS) entry which is preliminary data.</text>
</comment>
<reference evidence="1" key="1">
    <citation type="submission" date="2022-03" db="EMBL/GenBank/DDBJ databases">
        <title>Draft genome sequence of Aduncisulcus paluster, a free-living microaerophilic Fornicata.</title>
        <authorList>
            <person name="Yuyama I."/>
            <person name="Kume K."/>
            <person name="Tamura T."/>
            <person name="Inagaki Y."/>
            <person name="Hashimoto T."/>
        </authorList>
    </citation>
    <scope>NUCLEOTIDE SEQUENCE</scope>
    <source>
        <strain evidence="1">NY0171</strain>
    </source>
</reference>
<dbReference type="EMBL" id="BQXS01000599">
    <property type="protein sequence ID" value="GKT29002.1"/>
    <property type="molecule type" value="Genomic_DNA"/>
</dbReference>
<gene>
    <name evidence="1" type="ORF">ADUPG1_000989</name>
</gene>
<protein>
    <submittedName>
        <fullName evidence="1">Uncharacterized protein</fullName>
    </submittedName>
</protein>